<reference evidence="5" key="1">
    <citation type="submission" date="2020-09" db="EMBL/GenBank/DDBJ databases">
        <title>Genome-Enabled Discovery of Anthraquinone Biosynthesis in Senna tora.</title>
        <authorList>
            <person name="Kang S.-H."/>
            <person name="Pandey R.P."/>
            <person name="Lee C.-M."/>
            <person name="Sim J.-S."/>
            <person name="Jeong J.-T."/>
            <person name="Choi B.-S."/>
            <person name="Jung M."/>
            <person name="Ginzburg D."/>
            <person name="Zhao K."/>
            <person name="Won S.Y."/>
            <person name="Oh T.-J."/>
            <person name="Yu Y."/>
            <person name="Kim N.-H."/>
            <person name="Lee O.R."/>
            <person name="Lee T.-H."/>
            <person name="Bashyal P."/>
            <person name="Kim T.-S."/>
            <person name="Lee W.-H."/>
            <person name="Kawkins C."/>
            <person name="Kim C.-K."/>
            <person name="Kim J.S."/>
            <person name="Ahn B.O."/>
            <person name="Rhee S.Y."/>
            <person name="Sohng J.K."/>
        </authorList>
    </citation>
    <scope>NUCLEOTIDE SEQUENCE</scope>
    <source>
        <tissue evidence="5">Leaf</tissue>
    </source>
</reference>
<evidence type="ECO:0000256" key="2">
    <source>
        <dbReference type="ARBA" id="ARBA00022771"/>
    </source>
</evidence>
<name>A0A834WK77_9FABA</name>
<evidence type="ECO:0000256" key="4">
    <source>
        <dbReference type="SAM" id="MobiDB-lite"/>
    </source>
</evidence>
<dbReference type="InterPro" id="IPR011011">
    <property type="entry name" value="Znf_FYVE_PHD"/>
</dbReference>
<evidence type="ECO:0000313" key="6">
    <source>
        <dbReference type="Proteomes" id="UP000634136"/>
    </source>
</evidence>
<dbReference type="Proteomes" id="UP000634136">
    <property type="component" value="Unassembled WGS sequence"/>
</dbReference>
<keyword evidence="3" id="KW-0862">Zinc</keyword>
<dbReference type="InterPro" id="IPR013083">
    <property type="entry name" value="Znf_RING/FYVE/PHD"/>
</dbReference>
<comment type="caution">
    <text evidence="5">The sequence shown here is derived from an EMBL/GenBank/DDBJ whole genome shotgun (WGS) entry which is preliminary data.</text>
</comment>
<dbReference type="Gene3D" id="3.30.40.10">
    <property type="entry name" value="Zinc/RING finger domain, C3HC4 (zinc finger)"/>
    <property type="match status" value="1"/>
</dbReference>
<evidence type="ECO:0000256" key="1">
    <source>
        <dbReference type="ARBA" id="ARBA00022723"/>
    </source>
</evidence>
<dbReference type="SUPFAM" id="SSF57903">
    <property type="entry name" value="FYVE/PHD zinc finger"/>
    <property type="match status" value="1"/>
</dbReference>
<keyword evidence="1" id="KW-0479">Metal-binding</keyword>
<dbReference type="EMBL" id="JAAIUW010000006">
    <property type="protein sequence ID" value="KAF7826295.1"/>
    <property type="molecule type" value="Genomic_DNA"/>
</dbReference>
<sequence>MESFCRKENGGQRVSKSKRQYTAHDDDQKSFSNKVLYLTSYLQLKTRAIGTDGHFYECVKCEDVGNLLCCDTCACTYHLHCLGPPLEIKKILISSDDKEEMSKSCSTNQIQSYYALILGFCDLSQIINFK</sequence>
<dbReference type="OrthoDB" id="1436401at2759"/>
<dbReference type="AlphaFoldDB" id="A0A834WK77"/>
<dbReference type="GO" id="GO:0008270">
    <property type="term" value="F:zinc ion binding"/>
    <property type="evidence" value="ECO:0007669"/>
    <property type="project" value="UniProtKB-KW"/>
</dbReference>
<organism evidence="5 6">
    <name type="scientific">Senna tora</name>
    <dbReference type="NCBI Taxonomy" id="362788"/>
    <lineage>
        <taxon>Eukaryota</taxon>
        <taxon>Viridiplantae</taxon>
        <taxon>Streptophyta</taxon>
        <taxon>Embryophyta</taxon>
        <taxon>Tracheophyta</taxon>
        <taxon>Spermatophyta</taxon>
        <taxon>Magnoliopsida</taxon>
        <taxon>eudicotyledons</taxon>
        <taxon>Gunneridae</taxon>
        <taxon>Pentapetalae</taxon>
        <taxon>rosids</taxon>
        <taxon>fabids</taxon>
        <taxon>Fabales</taxon>
        <taxon>Fabaceae</taxon>
        <taxon>Caesalpinioideae</taxon>
        <taxon>Cassia clade</taxon>
        <taxon>Senna</taxon>
    </lineage>
</organism>
<evidence type="ECO:0000313" key="5">
    <source>
        <dbReference type="EMBL" id="KAF7826295.1"/>
    </source>
</evidence>
<gene>
    <name evidence="5" type="ORF">G2W53_017459</name>
</gene>
<proteinExistence type="predicted"/>
<keyword evidence="6" id="KW-1185">Reference proteome</keyword>
<keyword evidence="2" id="KW-0863">Zinc-finger</keyword>
<evidence type="ECO:0000256" key="3">
    <source>
        <dbReference type="ARBA" id="ARBA00022833"/>
    </source>
</evidence>
<accession>A0A834WK77</accession>
<protein>
    <submittedName>
        <fullName evidence="5">Protein CHROMATIN REMODELING 4-like</fullName>
    </submittedName>
</protein>
<feature type="region of interest" description="Disordered" evidence="4">
    <location>
        <begin position="1"/>
        <end position="26"/>
    </location>
</feature>
<feature type="compositionally biased region" description="Basic and acidic residues" evidence="4">
    <location>
        <begin position="1"/>
        <end position="10"/>
    </location>
</feature>